<dbReference type="OrthoDB" id="185373at2759"/>
<dbReference type="GO" id="GO:0048731">
    <property type="term" value="P:system development"/>
    <property type="evidence" value="ECO:0007669"/>
    <property type="project" value="UniProtKB-ARBA"/>
</dbReference>
<feature type="repeat" description="PPR" evidence="2">
    <location>
        <begin position="236"/>
        <end position="270"/>
    </location>
</feature>
<feature type="repeat" description="PPR" evidence="2">
    <location>
        <begin position="457"/>
        <end position="491"/>
    </location>
</feature>
<dbReference type="Proteomes" id="UP000228380">
    <property type="component" value="Chromosome 3"/>
</dbReference>
<dbReference type="Gene3D" id="1.25.40.10">
    <property type="entry name" value="Tetratricopeptide repeat domain"/>
    <property type="match status" value="6"/>
</dbReference>
<dbReference type="Pfam" id="PF13041">
    <property type="entry name" value="PPR_2"/>
    <property type="match status" value="4"/>
</dbReference>
<evidence type="ECO:0000313" key="3">
    <source>
        <dbReference type="Proteomes" id="UP000228380"/>
    </source>
</evidence>
<dbReference type="KEGG" id="pda:103722127"/>
<evidence type="ECO:0000256" key="1">
    <source>
        <dbReference type="ARBA" id="ARBA00022737"/>
    </source>
</evidence>
<dbReference type="AlphaFoldDB" id="A0A8B9ABC7"/>
<keyword evidence="3" id="KW-1185">Reference proteome</keyword>
<sequence length="672" mass="77063">MYACFHAGGKRKYRNMLTRTRYLGCFRYRFEFQSLRVYSSESKPPAPRRDIFWRNNAINSCFRSGQVERACQLFEEMPHKNLVTWNCMISGFVKNYRMSEAQRIFDVMPRKNAVSWSVLLTGYARCGRVEEARDLFNRIPGRNVVCWNSMISGYINNGKIGKARELFDEMPGRNSVSWSIMISGYLKNRLVAEARGLFDLSSLRSTSLYNALMSGYVELGCFRDAENLFNQMTQKDVITWNTMITCYSRTGRMELARCLFDEMPEKDIISWTAMIHGYLQNGYVEAAWKLFKEMPNRDIVTWNTMMGGYIRNGMLEDALRLFSEMPETDVVSWNTILQGYVQQDDMVGAHTWFEKMPQVSETSWNTLISGHRSEEALVLFCRMVKEGFRPDQGTLSVVISVCGSLVALGWGRMVHLYAIRAGYEHDTLVMSSLISMYSRCGLIHDAVQVFECLLKRDTITWNAMLAAYAYHGSSIEAFKLFEKMIQGGFNPDHATFLSLLLACAHKGLVDEGWWYFKSMQEDWKLVPKPEHYSCMVDLLGRLGFISQAYEFANKMPVDIRTTAWETLLSACRVHGNLEFGELAAKRVLHAQPPDGGMYTLLSNIYATEGMWENAASIRALMKDRGVKKETGCSWIEVKGEMFSFVSNHKSNPLMEEICQELDNLSIIIEGIS</sequence>
<dbReference type="RefSeq" id="XP_038980514.1">
    <property type="nucleotide sequence ID" value="XM_039124586.1"/>
</dbReference>
<dbReference type="GO" id="GO:0009451">
    <property type="term" value="P:RNA modification"/>
    <property type="evidence" value="ECO:0007669"/>
    <property type="project" value="InterPro"/>
</dbReference>
<evidence type="ECO:0000313" key="4">
    <source>
        <dbReference type="RefSeq" id="XP_038980514.1"/>
    </source>
</evidence>
<feature type="repeat" description="PPR" evidence="2">
    <location>
        <begin position="81"/>
        <end position="115"/>
    </location>
</feature>
<dbReference type="Pfam" id="PF01535">
    <property type="entry name" value="PPR"/>
    <property type="match status" value="5"/>
</dbReference>
<feature type="repeat" description="PPR" evidence="2">
    <location>
        <begin position="143"/>
        <end position="177"/>
    </location>
</feature>
<dbReference type="PANTHER" id="PTHR47926:SF452">
    <property type="entry name" value="PENTATRICOPEPTIDE REPEAT-CONTAINING PROTEIN"/>
    <property type="match status" value="1"/>
</dbReference>
<feature type="repeat" description="PPR" evidence="2">
    <location>
        <begin position="298"/>
        <end position="332"/>
    </location>
</feature>
<dbReference type="PANTHER" id="PTHR47926">
    <property type="entry name" value="PENTATRICOPEPTIDE REPEAT-CONTAINING PROTEIN"/>
    <property type="match status" value="1"/>
</dbReference>
<evidence type="ECO:0000256" key="2">
    <source>
        <dbReference type="PROSITE-ProRule" id="PRU00708"/>
    </source>
</evidence>
<dbReference type="InterPro" id="IPR046960">
    <property type="entry name" value="PPR_At4g14850-like_plant"/>
</dbReference>
<organism evidence="3 4">
    <name type="scientific">Phoenix dactylifera</name>
    <name type="common">Date palm</name>
    <dbReference type="NCBI Taxonomy" id="42345"/>
    <lineage>
        <taxon>Eukaryota</taxon>
        <taxon>Viridiplantae</taxon>
        <taxon>Streptophyta</taxon>
        <taxon>Embryophyta</taxon>
        <taxon>Tracheophyta</taxon>
        <taxon>Spermatophyta</taxon>
        <taxon>Magnoliopsida</taxon>
        <taxon>Liliopsida</taxon>
        <taxon>Arecaceae</taxon>
        <taxon>Coryphoideae</taxon>
        <taxon>Phoeniceae</taxon>
        <taxon>Phoenix</taxon>
    </lineage>
</organism>
<reference evidence="4" key="2">
    <citation type="submission" date="2025-08" db="UniProtKB">
        <authorList>
            <consortium name="RefSeq"/>
        </authorList>
    </citation>
    <scope>IDENTIFICATION</scope>
    <source>
        <tissue evidence="4">Young leaves</tissue>
    </source>
</reference>
<dbReference type="InterPro" id="IPR046848">
    <property type="entry name" value="E_motif"/>
</dbReference>
<dbReference type="NCBIfam" id="TIGR00756">
    <property type="entry name" value="PPR"/>
    <property type="match status" value="11"/>
</dbReference>
<dbReference type="GO" id="GO:0003723">
    <property type="term" value="F:RNA binding"/>
    <property type="evidence" value="ECO:0007669"/>
    <property type="project" value="InterPro"/>
</dbReference>
<keyword evidence="1" id="KW-0677">Repeat</keyword>
<dbReference type="FunFam" id="1.25.40.10:FF:000125">
    <property type="entry name" value="Pentatricopeptide repeat-containing protein"/>
    <property type="match status" value="2"/>
</dbReference>
<name>A0A8B9ABC7_PHODC</name>
<dbReference type="InterPro" id="IPR011990">
    <property type="entry name" value="TPR-like_helical_dom_sf"/>
</dbReference>
<feature type="repeat" description="PPR" evidence="2">
    <location>
        <begin position="205"/>
        <end position="235"/>
    </location>
</feature>
<gene>
    <name evidence="4" type="primary">LOC103722127</name>
</gene>
<dbReference type="SUPFAM" id="SSF48452">
    <property type="entry name" value="TPR-like"/>
    <property type="match status" value="1"/>
</dbReference>
<dbReference type="GeneID" id="103722127"/>
<dbReference type="Pfam" id="PF20431">
    <property type="entry name" value="E_motif"/>
    <property type="match status" value="1"/>
</dbReference>
<dbReference type="PROSITE" id="PS51375">
    <property type="entry name" value="PPR"/>
    <property type="match status" value="6"/>
</dbReference>
<dbReference type="FunFam" id="1.25.40.10:FF:000090">
    <property type="entry name" value="Pentatricopeptide repeat-containing protein, chloroplastic"/>
    <property type="match status" value="1"/>
</dbReference>
<reference evidence="3" key="1">
    <citation type="journal article" date="2019" name="Nat. Commun.">
        <title>Genome-wide association mapping of date palm fruit traits.</title>
        <authorList>
            <person name="Hazzouri K.M."/>
            <person name="Gros-Balthazard M."/>
            <person name="Flowers J.M."/>
            <person name="Copetti D."/>
            <person name="Lemansour A."/>
            <person name="Lebrun M."/>
            <person name="Masmoudi K."/>
            <person name="Ferrand S."/>
            <person name="Dhar M.I."/>
            <person name="Fresquez Z.A."/>
            <person name="Rosas U."/>
            <person name="Zhang J."/>
            <person name="Talag J."/>
            <person name="Lee S."/>
            <person name="Kudrna D."/>
            <person name="Powell R.F."/>
            <person name="Leitch I.J."/>
            <person name="Krueger R.R."/>
            <person name="Wing R.A."/>
            <person name="Amiri K.M.A."/>
            <person name="Purugganan M.D."/>
        </authorList>
    </citation>
    <scope>NUCLEOTIDE SEQUENCE [LARGE SCALE GENOMIC DNA]</scope>
    <source>
        <strain evidence="3">cv. Khalas</strain>
    </source>
</reference>
<protein>
    <submittedName>
        <fullName evidence="4">Pentatricopeptide repeat-containing protein At4g02750-like</fullName>
    </submittedName>
</protein>
<dbReference type="InterPro" id="IPR002885">
    <property type="entry name" value="PPR_rpt"/>
</dbReference>
<accession>A0A8B9ABC7</accession>
<proteinExistence type="predicted"/>